<reference evidence="1" key="1">
    <citation type="journal article" date="2021" name="Proc. Natl. Acad. Sci. U.S.A.">
        <title>A Catalog of Tens of Thousands of Viruses from Human Metagenomes Reveals Hidden Associations with Chronic Diseases.</title>
        <authorList>
            <person name="Tisza M.J."/>
            <person name="Buck C.B."/>
        </authorList>
    </citation>
    <scope>NUCLEOTIDE SEQUENCE</scope>
    <source>
        <strain evidence="1">CtijX18</strain>
    </source>
</reference>
<dbReference type="EMBL" id="BK016133">
    <property type="protein sequence ID" value="DAF97428.1"/>
    <property type="molecule type" value="Genomic_DNA"/>
</dbReference>
<proteinExistence type="predicted"/>
<name>A0A8S5USP9_9CAUD</name>
<organism evidence="1">
    <name type="scientific">Myoviridae sp. ctijX18</name>
    <dbReference type="NCBI Taxonomy" id="2825154"/>
    <lineage>
        <taxon>Viruses</taxon>
        <taxon>Duplodnaviria</taxon>
        <taxon>Heunggongvirae</taxon>
        <taxon>Uroviricota</taxon>
        <taxon>Caudoviricetes</taxon>
    </lineage>
</organism>
<protein>
    <submittedName>
        <fullName evidence="1">Uncharacterized protein</fullName>
    </submittedName>
</protein>
<sequence>MHFNSTITLKEQTEIAQLIRDHQLRFKDTEFFKQLGEKPEDRKKKYKDVVLDFNQVCHRFKEAMYYMDELVKLEAIGNDTTPYPTNRAIRFDTPFLSKYTKYPQFNALLDKINEQLQAIVDILKESFDTTLLTAILGYQDKGFVSDLKMRKEGSKTQVLIMFTKTYKTKIANRWFDIPLRITM</sequence>
<accession>A0A8S5USP9</accession>
<evidence type="ECO:0000313" key="1">
    <source>
        <dbReference type="EMBL" id="DAF97428.1"/>
    </source>
</evidence>